<dbReference type="RefSeq" id="XP_014678335.1">
    <property type="nucleotide sequence ID" value="XM_014822849.1"/>
</dbReference>
<keyword evidence="7 8" id="KW-0472">Membrane</keyword>
<sequence>MAFTDWRPFIYGGGASVFAEFFTFPIDTSKTRLQIQGQHIDTKLTKLKYRGMLHAMYRISKEEGFRALYSGVSPALLRQATYGTIKIGIYYSLKEMLIKNPEDNTLLTSVICGIVAGVVSSSFANPTDVLKVRMQASNKDFVQQNMFRSFANIYKQEGVKGLWRGVGPTAQRAAVVAGVELSLYDMCKKHIIHRDLLGDNVYTHLISSFIAGLGGAITSNPIDVIKTRMMSQRNLRLLPVEGVQSSAIYTGSLDCAIQTVRTEGVMALYKGFIPSWMRLGPWNVIFFLTYEQLKLLY</sequence>
<dbReference type="Proteomes" id="UP000695022">
    <property type="component" value="Unplaced"/>
</dbReference>
<evidence type="ECO:0000256" key="6">
    <source>
        <dbReference type="ARBA" id="ARBA00022989"/>
    </source>
</evidence>
<protein>
    <submittedName>
        <fullName evidence="11">Kidney mitochondrial carrier protein 1-like</fullName>
    </submittedName>
</protein>
<evidence type="ECO:0000313" key="10">
    <source>
        <dbReference type="Proteomes" id="UP000695022"/>
    </source>
</evidence>
<evidence type="ECO:0000256" key="1">
    <source>
        <dbReference type="ARBA" id="ARBA00004141"/>
    </source>
</evidence>
<keyword evidence="10" id="KW-1185">Reference proteome</keyword>
<organism evidence="10 11">
    <name type="scientific">Priapulus caudatus</name>
    <name type="common">Priapulid worm</name>
    <dbReference type="NCBI Taxonomy" id="37621"/>
    <lineage>
        <taxon>Eukaryota</taxon>
        <taxon>Metazoa</taxon>
        <taxon>Ecdysozoa</taxon>
        <taxon>Scalidophora</taxon>
        <taxon>Priapulida</taxon>
        <taxon>Priapulimorpha</taxon>
        <taxon>Priapulimorphida</taxon>
        <taxon>Priapulidae</taxon>
        <taxon>Priapulus</taxon>
    </lineage>
</organism>
<dbReference type="Gene3D" id="1.50.40.10">
    <property type="entry name" value="Mitochondrial carrier domain"/>
    <property type="match status" value="1"/>
</dbReference>
<feature type="repeat" description="Solcar" evidence="8">
    <location>
        <begin position="7"/>
        <end position="96"/>
    </location>
</feature>
<gene>
    <name evidence="11" type="primary">LOC106818130</name>
</gene>
<dbReference type="InterPro" id="IPR023395">
    <property type="entry name" value="MCP_dom_sf"/>
</dbReference>
<feature type="repeat" description="Solcar" evidence="8">
    <location>
        <begin position="199"/>
        <end position="296"/>
    </location>
</feature>
<dbReference type="SUPFAM" id="SSF103506">
    <property type="entry name" value="Mitochondrial carrier"/>
    <property type="match status" value="1"/>
</dbReference>
<dbReference type="InterPro" id="IPR050391">
    <property type="entry name" value="Mito_Metabolite_Transporter"/>
</dbReference>
<dbReference type="InterPro" id="IPR002067">
    <property type="entry name" value="MCP"/>
</dbReference>
<dbReference type="Pfam" id="PF00153">
    <property type="entry name" value="Mito_carr"/>
    <property type="match status" value="3"/>
</dbReference>
<evidence type="ECO:0000256" key="4">
    <source>
        <dbReference type="ARBA" id="ARBA00022692"/>
    </source>
</evidence>
<evidence type="ECO:0000256" key="8">
    <source>
        <dbReference type="PROSITE-ProRule" id="PRU00282"/>
    </source>
</evidence>
<evidence type="ECO:0000256" key="3">
    <source>
        <dbReference type="ARBA" id="ARBA00022448"/>
    </source>
</evidence>
<name>A0ABM1F1L4_PRICU</name>
<evidence type="ECO:0000256" key="2">
    <source>
        <dbReference type="ARBA" id="ARBA00006375"/>
    </source>
</evidence>
<evidence type="ECO:0000256" key="9">
    <source>
        <dbReference type="RuleBase" id="RU000488"/>
    </source>
</evidence>
<dbReference type="PROSITE" id="PS50920">
    <property type="entry name" value="SOLCAR"/>
    <property type="match status" value="3"/>
</dbReference>
<proteinExistence type="inferred from homology"/>
<dbReference type="InterPro" id="IPR018108">
    <property type="entry name" value="MCP_transmembrane"/>
</dbReference>
<dbReference type="PANTHER" id="PTHR45618">
    <property type="entry name" value="MITOCHONDRIAL DICARBOXYLATE CARRIER-RELATED"/>
    <property type="match status" value="1"/>
</dbReference>
<comment type="similarity">
    <text evidence="2 9">Belongs to the mitochondrial carrier (TC 2.A.29) family.</text>
</comment>
<keyword evidence="3 9" id="KW-0813">Transport</keyword>
<feature type="repeat" description="Solcar" evidence="8">
    <location>
        <begin position="104"/>
        <end position="190"/>
    </location>
</feature>
<accession>A0ABM1F1L4</accession>
<keyword evidence="6" id="KW-1133">Transmembrane helix</keyword>
<comment type="subcellular location">
    <subcellularLocation>
        <location evidence="1">Membrane</location>
        <topology evidence="1">Multi-pass membrane protein</topology>
    </subcellularLocation>
</comment>
<dbReference type="PRINTS" id="PR00784">
    <property type="entry name" value="MTUNCOUPLING"/>
</dbReference>
<keyword evidence="4 8" id="KW-0812">Transmembrane</keyword>
<evidence type="ECO:0000313" key="11">
    <source>
        <dbReference type="RefSeq" id="XP_014678335.1"/>
    </source>
</evidence>
<reference evidence="11" key="1">
    <citation type="submission" date="2025-08" db="UniProtKB">
        <authorList>
            <consortium name="RefSeq"/>
        </authorList>
    </citation>
    <scope>IDENTIFICATION</scope>
</reference>
<keyword evidence="5" id="KW-0677">Repeat</keyword>
<evidence type="ECO:0000256" key="7">
    <source>
        <dbReference type="ARBA" id="ARBA00023136"/>
    </source>
</evidence>
<dbReference type="GeneID" id="106818130"/>
<evidence type="ECO:0000256" key="5">
    <source>
        <dbReference type="ARBA" id="ARBA00022737"/>
    </source>
</evidence>